<feature type="compositionally biased region" description="Basic and acidic residues" evidence="1">
    <location>
        <begin position="587"/>
        <end position="615"/>
    </location>
</feature>
<dbReference type="OrthoDB" id="2438412at2759"/>
<feature type="region of interest" description="Disordered" evidence="1">
    <location>
        <begin position="44"/>
        <end position="84"/>
    </location>
</feature>
<dbReference type="Proteomes" id="UP000807716">
    <property type="component" value="Unassembled WGS sequence"/>
</dbReference>
<sequence>MAFPFGRQRALLAALLLFSIGSLLTISLHPTFTVDQDKGWIASRRKPWSTDNDPKSSASLLKSPSGDHSLLDEPATGNTVVVPDRDLSNLPSVAWLKEHLRGTFLDITADEDLDNPLRPIRGTEAAEQSRLRLEESSSNTDDDDDEDDGNGDGSEEEEPIDLNDNSDSSSSDKTPKQSQNLTDDENNNNNNQAGQKDGDPDITEEDEDEDEDEELDEEAKALREKEKMEQAEVDDELAGDAEEDDEQVEVTDDQPDGNETTDDGDDMDGGAAEDEDDVLSDEGDDTTDAEEDSEEQVSRDRSLADFDLENDLPTDESYMLFVPSGDTIEQQFYSLVTAVWMARHANRTLLIPPPIMPSPILQPLLAPDYVPQKSRLVWSSYYDLKTIMNAQKIRFLDSVRHRLHLTFTDDMLQEEADPTSARQGIPNQVKELQFAWTPIQCHGPPTAGSWKTLDFVGRHFLNAYGLQAQFQILGDRYWNLTAAAIHKHWRYIPTPAVPTAAAAAAEVDERDRDHHQQLICISGADLVGLNDPEMEEQLWQEVGSRIRFSRTTHDKAWAGIQRALRGLEKPGRMHGFIGVHFDKMPPKEVCHPETAAKEGKKGSDDHEGGDGKDAKISLASSPVASSMRAQCRWTVEMVSKRVAMLQQEEGKSRPVVVTTTETDPEILQKMDMQPGWFRIEHGVDDDAGVVGLFDPLGLSGGGENPNESTTNTNANTVVSGGYAHQVARANVHAAAAIFVGSRHSPLDVHVAFRLKNQGRGKLKPARWELY</sequence>
<keyword evidence="2" id="KW-0732">Signal</keyword>
<proteinExistence type="predicted"/>
<feature type="signal peptide" evidence="2">
    <location>
        <begin position="1"/>
        <end position="25"/>
    </location>
</feature>
<comment type="caution">
    <text evidence="3">The sequence shown here is derived from an EMBL/GenBank/DDBJ whole genome shotgun (WGS) entry which is preliminary data.</text>
</comment>
<feature type="compositionally biased region" description="Acidic residues" evidence="1">
    <location>
        <begin position="231"/>
        <end position="295"/>
    </location>
</feature>
<protein>
    <submittedName>
        <fullName evidence="3">Uncharacterized protein</fullName>
    </submittedName>
</protein>
<keyword evidence="4" id="KW-1185">Reference proteome</keyword>
<feature type="compositionally biased region" description="Acidic residues" evidence="1">
    <location>
        <begin position="140"/>
        <end position="161"/>
    </location>
</feature>
<gene>
    <name evidence="3" type="ORF">DFQ27_005833</name>
</gene>
<evidence type="ECO:0000313" key="3">
    <source>
        <dbReference type="EMBL" id="KAG0268753.1"/>
    </source>
</evidence>
<name>A0A9P6UCA5_9FUNG</name>
<dbReference type="EMBL" id="JAAAJB010000042">
    <property type="protein sequence ID" value="KAG0268753.1"/>
    <property type="molecule type" value="Genomic_DNA"/>
</dbReference>
<feature type="compositionally biased region" description="Low complexity" evidence="1">
    <location>
        <begin position="55"/>
        <end position="64"/>
    </location>
</feature>
<evidence type="ECO:0000313" key="4">
    <source>
        <dbReference type="Proteomes" id="UP000807716"/>
    </source>
</evidence>
<reference evidence="3" key="1">
    <citation type="journal article" date="2020" name="Fungal Divers.">
        <title>Resolving the Mortierellaceae phylogeny through synthesis of multi-gene phylogenetics and phylogenomics.</title>
        <authorList>
            <person name="Vandepol N."/>
            <person name="Liber J."/>
            <person name="Desiro A."/>
            <person name="Na H."/>
            <person name="Kennedy M."/>
            <person name="Barry K."/>
            <person name="Grigoriev I.V."/>
            <person name="Miller A.N."/>
            <person name="O'Donnell K."/>
            <person name="Stajich J.E."/>
            <person name="Bonito G."/>
        </authorList>
    </citation>
    <scope>NUCLEOTIDE SEQUENCE</scope>
    <source>
        <strain evidence="3">BC1065</strain>
    </source>
</reference>
<evidence type="ECO:0000256" key="1">
    <source>
        <dbReference type="SAM" id="MobiDB-lite"/>
    </source>
</evidence>
<accession>A0A9P6UCA5</accession>
<feature type="compositionally biased region" description="Basic and acidic residues" evidence="1">
    <location>
        <begin position="218"/>
        <end position="230"/>
    </location>
</feature>
<feature type="chain" id="PRO_5040448268" evidence="2">
    <location>
        <begin position="26"/>
        <end position="770"/>
    </location>
</feature>
<feature type="region of interest" description="Disordered" evidence="1">
    <location>
        <begin position="113"/>
        <end position="309"/>
    </location>
</feature>
<feature type="compositionally biased region" description="Low complexity" evidence="1">
    <location>
        <begin position="163"/>
        <end position="172"/>
    </location>
</feature>
<dbReference type="AlphaFoldDB" id="A0A9P6UCA5"/>
<organism evidence="3 4">
    <name type="scientific">Actinomortierella ambigua</name>
    <dbReference type="NCBI Taxonomy" id="1343610"/>
    <lineage>
        <taxon>Eukaryota</taxon>
        <taxon>Fungi</taxon>
        <taxon>Fungi incertae sedis</taxon>
        <taxon>Mucoromycota</taxon>
        <taxon>Mortierellomycotina</taxon>
        <taxon>Mortierellomycetes</taxon>
        <taxon>Mortierellales</taxon>
        <taxon>Mortierellaceae</taxon>
        <taxon>Actinomortierella</taxon>
    </lineage>
</organism>
<evidence type="ECO:0000256" key="2">
    <source>
        <dbReference type="SAM" id="SignalP"/>
    </source>
</evidence>
<feature type="compositionally biased region" description="Acidic residues" evidence="1">
    <location>
        <begin position="200"/>
        <end position="217"/>
    </location>
</feature>
<feature type="region of interest" description="Disordered" evidence="1">
    <location>
        <begin position="587"/>
        <end position="621"/>
    </location>
</feature>